<feature type="transmembrane region" description="Helical" evidence="7">
    <location>
        <begin position="166"/>
        <end position="189"/>
    </location>
</feature>
<evidence type="ECO:0000256" key="5">
    <source>
        <dbReference type="ARBA" id="ARBA00022989"/>
    </source>
</evidence>
<keyword evidence="2 7" id="KW-0813">Transport</keyword>
<dbReference type="InterPro" id="IPR035906">
    <property type="entry name" value="MetI-like_sf"/>
</dbReference>
<dbReference type="GO" id="GO:0055085">
    <property type="term" value="P:transmembrane transport"/>
    <property type="evidence" value="ECO:0007669"/>
    <property type="project" value="InterPro"/>
</dbReference>
<evidence type="ECO:0000256" key="1">
    <source>
        <dbReference type="ARBA" id="ARBA00004651"/>
    </source>
</evidence>
<dbReference type="SUPFAM" id="SSF161098">
    <property type="entry name" value="MetI-like"/>
    <property type="match status" value="1"/>
</dbReference>
<dbReference type="PANTHER" id="PTHR43744:SF12">
    <property type="entry name" value="ABC TRANSPORTER PERMEASE PROTEIN MG189-RELATED"/>
    <property type="match status" value="1"/>
</dbReference>
<dbReference type="EMBL" id="CP033905">
    <property type="protein sequence ID" value="AZR06928.1"/>
    <property type="molecule type" value="Genomic_DNA"/>
</dbReference>
<evidence type="ECO:0000256" key="2">
    <source>
        <dbReference type="ARBA" id="ARBA00022448"/>
    </source>
</evidence>
<keyword evidence="4 7" id="KW-0812">Transmembrane</keyword>
<comment type="similarity">
    <text evidence="7">Belongs to the binding-protein-dependent transport system permease family.</text>
</comment>
<proteinExistence type="inferred from homology"/>
<reference evidence="8 9" key="1">
    <citation type="submission" date="2018-11" db="EMBL/GenBank/DDBJ databases">
        <title>Multidrug-resistant genes are associated with an 42-kb island TGI1 carrying a complex class 1 integron in a Trueperella pyogenes.</title>
        <authorList>
            <person name="Dong W."/>
        </authorList>
    </citation>
    <scope>NUCLEOTIDE SEQUENCE [LARGE SCALE GENOMIC DNA]</scope>
    <source>
        <strain evidence="8 9">TP4</strain>
    </source>
</reference>
<keyword evidence="6 7" id="KW-0472">Membrane</keyword>
<evidence type="ECO:0000313" key="9">
    <source>
        <dbReference type="Proteomes" id="UP000275951"/>
    </source>
</evidence>
<dbReference type="Pfam" id="PF00528">
    <property type="entry name" value="BPD_transp_1"/>
    <property type="match status" value="1"/>
</dbReference>
<organism evidence="8 9">
    <name type="scientific">Trueperella pyogenes</name>
    <dbReference type="NCBI Taxonomy" id="1661"/>
    <lineage>
        <taxon>Bacteria</taxon>
        <taxon>Bacillati</taxon>
        <taxon>Actinomycetota</taxon>
        <taxon>Actinomycetes</taxon>
        <taxon>Actinomycetales</taxon>
        <taxon>Actinomycetaceae</taxon>
        <taxon>Trueperella</taxon>
    </lineage>
</organism>
<dbReference type="RefSeq" id="WP_052250993.1">
    <property type="nucleotide sequence ID" value="NZ_CP029001.1"/>
</dbReference>
<dbReference type="GO" id="GO:0005886">
    <property type="term" value="C:plasma membrane"/>
    <property type="evidence" value="ECO:0007669"/>
    <property type="project" value="UniProtKB-SubCell"/>
</dbReference>
<accession>A0A380M6H2</accession>
<dbReference type="PANTHER" id="PTHR43744">
    <property type="entry name" value="ABC TRANSPORTER PERMEASE PROTEIN MG189-RELATED-RELATED"/>
    <property type="match status" value="1"/>
</dbReference>
<protein>
    <submittedName>
        <fullName evidence="8">Carbohydrate ABC transporter permease</fullName>
    </submittedName>
</protein>
<feature type="transmembrane region" description="Helical" evidence="7">
    <location>
        <begin position="107"/>
        <end position="126"/>
    </location>
</feature>
<gene>
    <name evidence="8" type="ORF">EBQ10_06210</name>
</gene>
<dbReference type="Gene3D" id="1.10.3720.10">
    <property type="entry name" value="MetI-like"/>
    <property type="match status" value="1"/>
</dbReference>
<dbReference type="CDD" id="cd06261">
    <property type="entry name" value="TM_PBP2"/>
    <property type="match status" value="1"/>
</dbReference>
<feature type="transmembrane region" description="Helical" evidence="7">
    <location>
        <begin position="27"/>
        <end position="48"/>
    </location>
</feature>
<evidence type="ECO:0000256" key="4">
    <source>
        <dbReference type="ARBA" id="ARBA00022692"/>
    </source>
</evidence>
<feature type="transmembrane region" description="Helical" evidence="7">
    <location>
        <begin position="275"/>
        <end position="296"/>
    </location>
</feature>
<keyword evidence="3" id="KW-1003">Cell membrane</keyword>
<feature type="transmembrane region" description="Helical" evidence="7">
    <location>
        <begin position="218"/>
        <end position="237"/>
    </location>
</feature>
<dbReference type="Proteomes" id="UP000275951">
    <property type="component" value="Chromosome"/>
</dbReference>
<sequence length="310" mass="34316">MDIRNQETHALSTRGKRKSRTKNHGKIAGWGLLILLIVVTVLPLVWALRTAVTPNAEIFNGNYSLIPDNASMINFKRVLGMTTPEENVAAGGTAAVINFWLYMRNSLIFVAILVFAQVTTSTMAAYALSRLHFRGREVIFVILLTGLMIPPIFIALPNFVLMDQLAWINTFQGLLAPYVLICPFGIFFLRQFMLSLPREVEEAAMVDGASRWTVFMKMIVPMSAAPITTLAIIQAVFGWNEYMWPQLIAKADGVRLLNVALSVFAQSSPSTRPDWAGLMAAATLQVIPMFILLIIFGKRLVNSLGLTAAK</sequence>
<dbReference type="InterPro" id="IPR000515">
    <property type="entry name" value="MetI-like"/>
</dbReference>
<evidence type="ECO:0000256" key="7">
    <source>
        <dbReference type="RuleBase" id="RU363032"/>
    </source>
</evidence>
<name>A0A380M6H2_9ACTO</name>
<feature type="transmembrane region" description="Helical" evidence="7">
    <location>
        <begin position="138"/>
        <end position="160"/>
    </location>
</feature>
<comment type="subcellular location">
    <subcellularLocation>
        <location evidence="1 7">Cell membrane</location>
        <topology evidence="1 7">Multi-pass membrane protein</topology>
    </subcellularLocation>
</comment>
<evidence type="ECO:0000256" key="6">
    <source>
        <dbReference type="ARBA" id="ARBA00023136"/>
    </source>
</evidence>
<evidence type="ECO:0000256" key="3">
    <source>
        <dbReference type="ARBA" id="ARBA00022475"/>
    </source>
</evidence>
<evidence type="ECO:0000313" key="8">
    <source>
        <dbReference type="EMBL" id="AZR06928.1"/>
    </source>
</evidence>
<dbReference type="AlphaFoldDB" id="A0A380M6H2"/>
<dbReference type="PROSITE" id="PS50928">
    <property type="entry name" value="ABC_TM1"/>
    <property type="match status" value="1"/>
</dbReference>
<keyword evidence="5 7" id="KW-1133">Transmembrane helix</keyword>